<feature type="transmembrane region" description="Helical" evidence="1">
    <location>
        <begin position="81"/>
        <end position="97"/>
    </location>
</feature>
<keyword evidence="1" id="KW-0472">Membrane</keyword>
<dbReference type="AlphaFoldDB" id="A0A1D9E039"/>
<keyword evidence="1" id="KW-0812">Transmembrane</keyword>
<keyword evidence="1" id="KW-1133">Transmembrane helix</keyword>
<feature type="transmembrane region" description="Helical" evidence="1">
    <location>
        <begin position="41"/>
        <end position="61"/>
    </location>
</feature>
<dbReference type="OrthoDB" id="3830423at2"/>
<gene>
    <name evidence="2" type="ORF">A4Z71_05590</name>
</gene>
<dbReference type="EMBL" id="CP015208">
    <property type="protein sequence ID" value="AOY56423.1"/>
    <property type="molecule type" value="Genomic_DNA"/>
</dbReference>
<organism evidence="2 3">
    <name type="scientific">Candidatus Rhodoluna planktonica</name>
    <dbReference type="NCBI Taxonomy" id="535712"/>
    <lineage>
        <taxon>Bacteria</taxon>
        <taxon>Bacillati</taxon>
        <taxon>Actinomycetota</taxon>
        <taxon>Actinomycetes</taxon>
        <taxon>Micrococcales</taxon>
        <taxon>Microbacteriaceae</taxon>
        <taxon>Luna cluster</taxon>
        <taxon>Luna-1 subcluster</taxon>
        <taxon>Rhodoluna</taxon>
    </lineage>
</organism>
<sequence>MITTATFLKDATLVLHFIGLASLLGGFLVQMKSIKPGTAKIIPAMVHGAWTMLVTGLLLVGFREWMSALDPNAAELDNLKVAVKSLVVAAIVVFVMINRKKEKLKNSTFGLIGALTVLNIIVAVFW</sequence>
<proteinExistence type="predicted"/>
<dbReference type="STRING" id="535712.A4Z71_05590"/>
<protein>
    <recommendedName>
        <fullName evidence="4">Integral membrane protein</fullName>
    </recommendedName>
</protein>
<evidence type="ECO:0008006" key="4">
    <source>
        <dbReference type="Google" id="ProtNLM"/>
    </source>
</evidence>
<evidence type="ECO:0000256" key="1">
    <source>
        <dbReference type="SAM" id="Phobius"/>
    </source>
</evidence>
<dbReference type="Proteomes" id="UP000243784">
    <property type="component" value="Chromosome"/>
</dbReference>
<keyword evidence="3" id="KW-1185">Reference proteome</keyword>
<feature type="transmembrane region" description="Helical" evidence="1">
    <location>
        <begin position="12"/>
        <end position="29"/>
    </location>
</feature>
<dbReference type="KEGG" id="rpla:A4Z71_05590"/>
<feature type="transmembrane region" description="Helical" evidence="1">
    <location>
        <begin position="109"/>
        <end position="125"/>
    </location>
</feature>
<evidence type="ECO:0000313" key="3">
    <source>
        <dbReference type="Proteomes" id="UP000243784"/>
    </source>
</evidence>
<reference evidence="2 3" key="1">
    <citation type="journal article" date="2016" name="Biochim. Biophys. Acta">
        <title>Photochemical characterization of actinorhodopsin and its functional existence in the natural host.</title>
        <authorList>
            <person name="Nakamura S."/>
            <person name="Kikukawa T."/>
            <person name="Tamogami J."/>
            <person name="Kamiya M."/>
            <person name="Aizawa T."/>
            <person name="Hahn M.W."/>
            <person name="Ihara K."/>
            <person name="Kamo N."/>
            <person name="Demura M."/>
        </authorList>
    </citation>
    <scope>NUCLEOTIDE SEQUENCE [LARGE SCALE GENOMIC DNA]</scope>
    <source>
        <strain evidence="2 3">MWH-Dar1</strain>
    </source>
</reference>
<accession>A0A1D9E039</accession>
<evidence type="ECO:0000313" key="2">
    <source>
        <dbReference type="EMBL" id="AOY56423.1"/>
    </source>
</evidence>
<name>A0A1D9E039_9MICO</name>
<dbReference type="RefSeq" id="WP_070954928.1">
    <property type="nucleotide sequence ID" value="NZ_CP015208.1"/>
</dbReference>